<evidence type="ECO:0000256" key="1">
    <source>
        <dbReference type="ARBA" id="ARBA00012417"/>
    </source>
</evidence>
<keyword evidence="2" id="KW-0808">Transferase</keyword>
<dbReference type="GO" id="GO:0003677">
    <property type="term" value="F:DNA binding"/>
    <property type="evidence" value="ECO:0007669"/>
    <property type="project" value="InterPro"/>
</dbReference>
<dbReference type="SUPFAM" id="SSF52540">
    <property type="entry name" value="P-loop containing nucleoside triphosphate hydrolases"/>
    <property type="match status" value="1"/>
</dbReference>
<dbReference type="PANTHER" id="PTHR34388:SF1">
    <property type="entry name" value="DNA POLYMERASE III SUBUNIT DELTA"/>
    <property type="match status" value="1"/>
</dbReference>
<evidence type="ECO:0000256" key="3">
    <source>
        <dbReference type="ARBA" id="ARBA00022695"/>
    </source>
</evidence>
<keyword evidence="4" id="KW-0235">DNA replication</keyword>
<evidence type="ECO:0000256" key="5">
    <source>
        <dbReference type="ARBA" id="ARBA00022932"/>
    </source>
</evidence>
<dbReference type="Gene3D" id="3.40.50.300">
    <property type="entry name" value="P-loop containing nucleotide triphosphate hydrolases"/>
    <property type="match status" value="1"/>
</dbReference>
<dbReference type="NCBIfam" id="TIGR01128">
    <property type="entry name" value="holA"/>
    <property type="match status" value="1"/>
</dbReference>
<dbReference type="EC" id="2.7.7.7" evidence="1"/>
<dbReference type="Proteomes" id="UP000287470">
    <property type="component" value="Unassembled WGS sequence"/>
</dbReference>
<evidence type="ECO:0000256" key="4">
    <source>
        <dbReference type="ARBA" id="ARBA00022705"/>
    </source>
</evidence>
<keyword evidence="10" id="KW-1185">Reference proteome</keyword>
<evidence type="ECO:0000256" key="6">
    <source>
        <dbReference type="ARBA" id="ARBA00034754"/>
    </source>
</evidence>
<dbReference type="InterPro" id="IPR005790">
    <property type="entry name" value="DNA_polIII_delta"/>
</dbReference>
<keyword evidence="3" id="KW-0548">Nucleotidyltransferase</keyword>
<name>A0A430FVP4_9BIFI</name>
<comment type="catalytic activity">
    <reaction evidence="7">
        <text>DNA(n) + a 2'-deoxyribonucleoside 5'-triphosphate = DNA(n+1) + diphosphate</text>
        <dbReference type="Rhea" id="RHEA:22508"/>
        <dbReference type="Rhea" id="RHEA-COMP:17339"/>
        <dbReference type="Rhea" id="RHEA-COMP:17340"/>
        <dbReference type="ChEBI" id="CHEBI:33019"/>
        <dbReference type="ChEBI" id="CHEBI:61560"/>
        <dbReference type="ChEBI" id="CHEBI:173112"/>
        <dbReference type="EC" id="2.7.7.7"/>
    </reaction>
</comment>
<sequence>MTGTYDRTHARPRARTALSSDTVRLVGMAKKAGAGAPVRIVYGGDPYLNEQTARDLRIQAEHRRPDAETVELDATVAGRYAFDEAVSPSLLSDAAIVVVTNLQNADEKLGDAIVDYCGQAADDPTDASVVICRHDGGVKGKRLVDRLEKAGARKETVPDLKKADAKLNFTIQRFERQGRRVDPLAAQQLVAVLGERTGELAAMCDQLCFDFDDDPIGIERVNQYMTANPQVTGFAVADAAIAGRTADAIVQMRAAVEQGTDPIALIGALAMKLRGLAKASAVKSGTLSTAEAKMNPWVLKNSMRQLGGWTSAGMARCVQLLAWADEQSKTNGGDPVYALERCIEAISHKGR</sequence>
<dbReference type="GO" id="GO:0003887">
    <property type="term" value="F:DNA-directed DNA polymerase activity"/>
    <property type="evidence" value="ECO:0007669"/>
    <property type="project" value="UniProtKB-KW"/>
</dbReference>
<evidence type="ECO:0000259" key="8">
    <source>
        <dbReference type="Pfam" id="PF21694"/>
    </source>
</evidence>
<feature type="domain" description="DNA polymerase III delta subunit-like C-terminal" evidence="8">
    <location>
        <begin position="234"/>
        <end position="343"/>
    </location>
</feature>
<evidence type="ECO:0000313" key="10">
    <source>
        <dbReference type="Proteomes" id="UP000287470"/>
    </source>
</evidence>
<evidence type="ECO:0000313" key="9">
    <source>
        <dbReference type="EMBL" id="RSX57784.1"/>
    </source>
</evidence>
<dbReference type="InterPro" id="IPR027417">
    <property type="entry name" value="P-loop_NTPase"/>
</dbReference>
<dbReference type="Pfam" id="PF21694">
    <property type="entry name" value="DNA_pol3_delta_C"/>
    <property type="match status" value="1"/>
</dbReference>
<dbReference type="InterPro" id="IPR008921">
    <property type="entry name" value="DNA_pol3_clamp-load_cplx_C"/>
</dbReference>
<comment type="caution">
    <text evidence="9">The sequence shown here is derived from an EMBL/GenBank/DDBJ whole genome shotgun (WGS) entry which is preliminary data.</text>
</comment>
<evidence type="ECO:0000256" key="2">
    <source>
        <dbReference type="ARBA" id="ARBA00022679"/>
    </source>
</evidence>
<dbReference type="SUPFAM" id="SSF48019">
    <property type="entry name" value="post-AAA+ oligomerization domain-like"/>
    <property type="match status" value="1"/>
</dbReference>
<accession>A0A430FVP4</accession>
<dbReference type="GO" id="GO:0006261">
    <property type="term" value="P:DNA-templated DNA replication"/>
    <property type="evidence" value="ECO:0007669"/>
    <property type="project" value="TreeGrafter"/>
</dbReference>
<evidence type="ECO:0000256" key="7">
    <source>
        <dbReference type="ARBA" id="ARBA00049244"/>
    </source>
</evidence>
<dbReference type="Gene3D" id="1.20.272.10">
    <property type="match status" value="1"/>
</dbReference>
<comment type="similarity">
    <text evidence="6">Belongs to the DNA polymerase HolA subunit family.</text>
</comment>
<dbReference type="AlphaFoldDB" id="A0A430FVP4"/>
<gene>
    <name evidence="9" type="ORF">D2E24_0632</name>
</gene>
<keyword evidence="5" id="KW-0239">DNA-directed DNA polymerase</keyword>
<dbReference type="InterPro" id="IPR048466">
    <property type="entry name" value="DNA_pol3_delta-like_C"/>
</dbReference>
<dbReference type="EMBL" id="QXGK01000004">
    <property type="protein sequence ID" value="RSX57784.1"/>
    <property type="molecule type" value="Genomic_DNA"/>
</dbReference>
<dbReference type="PANTHER" id="PTHR34388">
    <property type="entry name" value="DNA POLYMERASE III SUBUNIT DELTA"/>
    <property type="match status" value="1"/>
</dbReference>
<proteinExistence type="inferred from homology"/>
<reference evidence="9 10" key="1">
    <citation type="submission" date="2018-09" db="EMBL/GenBank/DDBJ databases">
        <title>Characterization of the phylogenetic diversity of five novel species belonging to the genus Bifidobacterium.</title>
        <authorList>
            <person name="Lugli G.A."/>
            <person name="Duranti S."/>
            <person name="Milani C."/>
        </authorList>
    </citation>
    <scope>NUCLEOTIDE SEQUENCE [LARGE SCALE GENOMIC DNA]</scope>
    <source>
        <strain evidence="9 10">2033B</strain>
    </source>
</reference>
<organism evidence="9 10">
    <name type="scientific">Bifidobacterium samirii</name>
    <dbReference type="NCBI Taxonomy" id="2306974"/>
    <lineage>
        <taxon>Bacteria</taxon>
        <taxon>Bacillati</taxon>
        <taxon>Actinomycetota</taxon>
        <taxon>Actinomycetes</taxon>
        <taxon>Bifidobacteriales</taxon>
        <taxon>Bifidobacteriaceae</taxon>
        <taxon>Bifidobacterium</taxon>
    </lineage>
</organism>
<dbReference type="GO" id="GO:0009360">
    <property type="term" value="C:DNA polymerase III complex"/>
    <property type="evidence" value="ECO:0007669"/>
    <property type="project" value="TreeGrafter"/>
</dbReference>
<protein>
    <recommendedName>
        <fullName evidence="1">DNA-directed DNA polymerase</fullName>
        <ecNumber evidence="1">2.7.7.7</ecNumber>
    </recommendedName>
</protein>